<dbReference type="Proteomes" id="UP000292209">
    <property type="component" value="Unassembled WGS sequence"/>
</dbReference>
<evidence type="ECO:0000313" key="8">
    <source>
        <dbReference type="Proteomes" id="UP000292209"/>
    </source>
</evidence>
<evidence type="ECO:0000256" key="4">
    <source>
        <dbReference type="ARBA" id="ARBA00022842"/>
    </source>
</evidence>
<keyword evidence="3" id="KW-0597">Phosphoprotein</keyword>
<keyword evidence="5" id="KW-0812">Transmembrane</keyword>
<dbReference type="InterPro" id="IPR006415">
    <property type="entry name" value="P-type_ATPase_IIIB"/>
</dbReference>
<sequence length="184" mass="21015">MFSVAFVSMVLPFLPMLPKQILLTNVISDVPYLSITSDNVDDSQIQNPGKWDISVIRKYMLIFGIHSSFFDGLTFLVLWFVLKADEATFQTGWFIESIMSELLILFIIRTHKKFYQSRPGKYLLIFALLSFAFTLALPYLPMASSLGLVPLDSLTLGLMLSIVALYILTGDFLKVWFFKKLVKH</sequence>
<keyword evidence="5" id="KW-0472">Membrane</keyword>
<evidence type="ECO:0000313" key="7">
    <source>
        <dbReference type="EMBL" id="RZS95312.1"/>
    </source>
</evidence>
<feature type="transmembrane region" description="Helical" evidence="5">
    <location>
        <begin position="59"/>
        <end position="81"/>
    </location>
</feature>
<dbReference type="AlphaFoldDB" id="A0A4Q7P999"/>
<dbReference type="OrthoDB" id="1521937at2"/>
<dbReference type="InterPro" id="IPR023298">
    <property type="entry name" value="ATPase_P-typ_TM_dom_sf"/>
</dbReference>
<name>A0A4Q7P999_9BACT</name>
<dbReference type="Pfam" id="PF00689">
    <property type="entry name" value="Cation_ATPase_C"/>
    <property type="match status" value="1"/>
</dbReference>
<comment type="subcellular location">
    <subcellularLocation>
        <location evidence="1">Cell membrane</location>
        <topology evidence="1">Multi-pass membrane protein</topology>
    </subcellularLocation>
</comment>
<protein>
    <submittedName>
        <fullName evidence="7">Cation transport ATPase-like protein</fullName>
    </submittedName>
</protein>
<feature type="domain" description="Cation-transporting P-type ATPase C-terminal" evidence="6">
    <location>
        <begin position="13"/>
        <end position="175"/>
    </location>
</feature>
<proteinExistence type="predicted"/>
<dbReference type="PRINTS" id="PR01836">
    <property type="entry name" value="MGATPASE"/>
</dbReference>
<keyword evidence="2" id="KW-1003">Cell membrane</keyword>
<dbReference type="SUPFAM" id="SSF81665">
    <property type="entry name" value="Calcium ATPase, transmembrane domain M"/>
    <property type="match status" value="1"/>
</dbReference>
<evidence type="ECO:0000256" key="3">
    <source>
        <dbReference type="ARBA" id="ARBA00022553"/>
    </source>
</evidence>
<evidence type="ECO:0000259" key="6">
    <source>
        <dbReference type="Pfam" id="PF00689"/>
    </source>
</evidence>
<dbReference type="EMBL" id="SGXG01000001">
    <property type="protein sequence ID" value="RZS95312.1"/>
    <property type="molecule type" value="Genomic_DNA"/>
</dbReference>
<keyword evidence="5" id="KW-1133">Transmembrane helix</keyword>
<gene>
    <name evidence="7" type="ORF">BC751_0831</name>
</gene>
<accession>A0A4Q7P999</accession>
<dbReference type="GO" id="GO:0015444">
    <property type="term" value="F:P-type magnesium transporter activity"/>
    <property type="evidence" value="ECO:0007669"/>
    <property type="project" value="InterPro"/>
</dbReference>
<organism evidence="7 8">
    <name type="scientific">Cecembia calidifontis</name>
    <dbReference type="NCBI Taxonomy" id="1187080"/>
    <lineage>
        <taxon>Bacteria</taxon>
        <taxon>Pseudomonadati</taxon>
        <taxon>Bacteroidota</taxon>
        <taxon>Cytophagia</taxon>
        <taxon>Cytophagales</taxon>
        <taxon>Cyclobacteriaceae</taxon>
        <taxon>Cecembia</taxon>
    </lineage>
</organism>
<keyword evidence="4" id="KW-0460">Magnesium</keyword>
<dbReference type="Gene3D" id="1.20.1110.10">
    <property type="entry name" value="Calcium-transporting ATPase, transmembrane domain"/>
    <property type="match status" value="1"/>
</dbReference>
<dbReference type="GO" id="GO:0005886">
    <property type="term" value="C:plasma membrane"/>
    <property type="evidence" value="ECO:0007669"/>
    <property type="project" value="UniProtKB-SubCell"/>
</dbReference>
<feature type="transmembrane region" description="Helical" evidence="5">
    <location>
        <begin position="122"/>
        <end position="142"/>
    </location>
</feature>
<feature type="transmembrane region" description="Helical" evidence="5">
    <location>
        <begin position="93"/>
        <end position="110"/>
    </location>
</feature>
<comment type="caution">
    <text evidence="7">The sequence shown here is derived from an EMBL/GenBank/DDBJ whole genome shotgun (WGS) entry which is preliminary data.</text>
</comment>
<evidence type="ECO:0000256" key="1">
    <source>
        <dbReference type="ARBA" id="ARBA00004651"/>
    </source>
</evidence>
<feature type="transmembrane region" description="Helical" evidence="5">
    <location>
        <begin position="154"/>
        <end position="177"/>
    </location>
</feature>
<evidence type="ECO:0000256" key="2">
    <source>
        <dbReference type="ARBA" id="ARBA00022475"/>
    </source>
</evidence>
<evidence type="ECO:0000256" key="5">
    <source>
        <dbReference type="SAM" id="Phobius"/>
    </source>
</evidence>
<reference evidence="7 8" key="1">
    <citation type="submission" date="2019-02" db="EMBL/GenBank/DDBJ databases">
        <title>Genomic Encyclopedia of Archaeal and Bacterial Type Strains, Phase II (KMG-II): from individual species to whole genera.</title>
        <authorList>
            <person name="Goeker M."/>
        </authorList>
    </citation>
    <scope>NUCLEOTIDE SEQUENCE [LARGE SCALE GENOMIC DNA]</scope>
    <source>
        <strain evidence="7 8">DSM 21411</strain>
    </source>
</reference>
<dbReference type="InterPro" id="IPR006068">
    <property type="entry name" value="ATPase_P-typ_cation-transptr_C"/>
</dbReference>
<keyword evidence="8" id="KW-1185">Reference proteome</keyword>